<sequence length="79" mass="9809">MIKFIYDLLKENDFKLPDEYSSMTLEQRIMSLHYFMKEIELDYNTRKKVSEYMAYMNTDQYSELFLKFLFPSKYSRRDS</sequence>
<evidence type="ECO:0000313" key="2">
    <source>
        <dbReference type="Proteomes" id="UP000316208"/>
    </source>
</evidence>
<organism evidence="1 2">
    <name type="scientific">Paenibacillus popilliae</name>
    <name type="common">Bacillus popilliae</name>
    <dbReference type="NCBI Taxonomy" id="78057"/>
    <lineage>
        <taxon>Bacteria</taxon>
        <taxon>Bacillati</taxon>
        <taxon>Bacillota</taxon>
        <taxon>Bacilli</taxon>
        <taxon>Bacillales</taxon>
        <taxon>Paenibacillaceae</taxon>
        <taxon>Paenibacillus</taxon>
    </lineage>
</organism>
<keyword evidence="2" id="KW-1185">Reference proteome</keyword>
<protein>
    <submittedName>
        <fullName evidence="1">Uncharacterized protein</fullName>
    </submittedName>
</protein>
<dbReference type="RefSeq" id="WP_142546994.1">
    <property type="nucleotide sequence ID" value="NZ_SADY01000017.1"/>
</dbReference>
<name>A0ABY3AHA8_PAEPP</name>
<comment type="caution">
    <text evidence="1">The sequence shown here is derived from an EMBL/GenBank/DDBJ whole genome shotgun (WGS) entry which is preliminary data.</text>
</comment>
<proteinExistence type="predicted"/>
<dbReference type="Proteomes" id="UP000316208">
    <property type="component" value="Unassembled WGS sequence"/>
</dbReference>
<reference evidence="1 2" key="1">
    <citation type="submission" date="2018-03" db="EMBL/GenBank/DDBJ databases">
        <title>Aerobic endospore-forming bacteria genome sequencing and assembly.</title>
        <authorList>
            <person name="Cavalcante D.A."/>
            <person name="Driks A."/>
            <person name="Putonti C."/>
            <person name="De-Souza M.T."/>
        </authorList>
    </citation>
    <scope>NUCLEOTIDE SEQUENCE [LARGE SCALE GENOMIC DNA]</scope>
    <source>
        <strain evidence="1 2">SDF0028</strain>
    </source>
</reference>
<dbReference type="EMBL" id="SADY01000017">
    <property type="protein sequence ID" value="TQR40173.1"/>
    <property type="molecule type" value="Genomic_DNA"/>
</dbReference>
<evidence type="ECO:0000313" key="1">
    <source>
        <dbReference type="EMBL" id="TQR40173.1"/>
    </source>
</evidence>
<accession>A0ABY3AHA8</accession>
<gene>
    <name evidence="1" type="ORF">C7Y44_28215</name>
</gene>